<gene>
    <name evidence="2" type="ORF">CCAM_LOCUS17562</name>
</gene>
<keyword evidence="1" id="KW-0812">Transmembrane</keyword>
<organism evidence="2 3">
    <name type="scientific">Cuscuta campestris</name>
    <dbReference type="NCBI Taxonomy" id="132261"/>
    <lineage>
        <taxon>Eukaryota</taxon>
        <taxon>Viridiplantae</taxon>
        <taxon>Streptophyta</taxon>
        <taxon>Embryophyta</taxon>
        <taxon>Tracheophyta</taxon>
        <taxon>Spermatophyta</taxon>
        <taxon>Magnoliopsida</taxon>
        <taxon>eudicotyledons</taxon>
        <taxon>Gunneridae</taxon>
        <taxon>Pentapetalae</taxon>
        <taxon>asterids</taxon>
        <taxon>lamiids</taxon>
        <taxon>Solanales</taxon>
        <taxon>Convolvulaceae</taxon>
        <taxon>Cuscuteae</taxon>
        <taxon>Cuscuta</taxon>
        <taxon>Cuscuta subgen. Grammica</taxon>
        <taxon>Cuscuta sect. Cleistogrammica</taxon>
    </lineage>
</organism>
<accession>A0A484LI54</accession>
<evidence type="ECO:0000256" key="1">
    <source>
        <dbReference type="SAM" id="Phobius"/>
    </source>
</evidence>
<evidence type="ECO:0000313" key="2">
    <source>
        <dbReference type="EMBL" id="VFQ75786.1"/>
    </source>
</evidence>
<keyword evidence="3" id="KW-1185">Reference proteome</keyword>
<feature type="transmembrane region" description="Helical" evidence="1">
    <location>
        <begin position="135"/>
        <end position="160"/>
    </location>
</feature>
<sequence length="174" mass="19903">MYRSNLTAYPDFQSFTAKACFTLYYLLHSIIEDYGHIYIGKENLNNVSHSALLSLYLPTPPLWTQENLKLLPPAQTPQCRSHKYPSRLPQLDRRGGARGRRAANSTSAEFSLVPSLTYTYMDAEMPNISRPFLRYTVIVLVMVAVVLVVVAAVCLLRCLYRCFRRCCLRETAEE</sequence>
<dbReference type="Proteomes" id="UP000595140">
    <property type="component" value="Unassembled WGS sequence"/>
</dbReference>
<keyword evidence="1" id="KW-1133">Transmembrane helix</keyword>
<evidence type="ECO:0000313" key="3">
    <source>
        <dbReference type="Proteomes" id="UP000595140"/>
    </source>
</evidence>
<name>A0A484LI54_9ASTE</name>
<keyword evidence="1" id="KW-0472">Membrane</keyword>
<protein>
    <submittedName>
        <fullName evidence="2">Uncharacterized protein</fullName>
    </submittedName>
</protein>
<proteinExistence type="predicted"/>
<dbReference type="AlphaFoldDB" id="A0A484LI54"/>
<reference evidence="2 3" key="1">
    <citation type="submission" date="2018-04" db="EMBL/GenBank/DDBJ databases">
        <authorList>
            <person name="Vogel A."/>
        </authorList>
    </citation>
    <scope>NUCLEOTIDE SEQUENCE [LARGE SCALE GENOMIC DNA]</scope>
</reference>
<dbReference type="EMBL" id="OOIL02001452">
    <property type="protein sequence ID" value="VFQ75786.1"/>
    <property type="molecule type" value="Genomic_DNA"/>
</dbReference>